<dbReference type="PROSITE" id="PS00446">
    <property type="entry name" value="RNA_POL_D_30KD"/>
    <property type="match status" value="1"/>
</dbReference>
<dbReference type="GO" id="GO:0003677">
    <property type="term" value="F:DNA binding"/>
    <property type="evidence" value="ECO:0007669"/>
    <property type="project" value="InterPro"/>
</dbReference>
<dbReference type="InterPro" id="IPR036643">
    <property type="entry name" value="RNApol_insert_sf"/>
</dbReference>
<dbReference type="PANTHER" id="PTHR11800">
    <property type="entry name" value="DNA-DIRECTED RNA POLYMERASE"/>
    <property type="match status" value="1"/>
</dbReference>
<dbReference type="GO" id="GO:0003899">
    <property type="term" value="F:DNA-directed RNA polymerase activity"/>
    <property type="evidence" value="ECO:0007669"/>
    <property type="project" value="InterPro"/>
</dbReference>
<dbReference type="GO" id="GO:0000428">
    <property type="term" value="C:DNA-directed RNA polymerase complex"/>
    <property type="evidence" value="ECO:0007669"/>
    <property type="project" value="UniProtKB-KW"/>
</dbReference>
<dbReference type="InterPro" id="IPR050518">
    <property type="entry name" value="Rpo3/RPB3_RNA_Pol_subunit"/>
</dbReference>
<proteinExistence type="inferred from homology"/>
<dbReference type="EMBL" id="LAZR01009785">
    <property type="protein sequence ID" value="KKM70608.1"/>
    <property type="molecule type" value="Genomic_DNA"/>
</dbReference>
<sequence>MYATILKHTEDNIQFLVTGIEAALANALRRIMIADVPTWAIELVQFEMNTTVLHDEMIAHRLGLIPLTSSVEPDTQEVNFHLNLIAGVDIEEWPSELLESDNENVIPAIDGIPIVKVAHGQKLKLTATAKRGTGFEHAKWSPVSTCFFQQTPHGYQFEVETTGSLDPVEVVQKAIKILRKKLQTCAEKVIVTNH</sequence>
<dbReference type="GO" id="GO:0046983">
    <property type="term" value="F:protein dimerization activity"/>
    <property type="evidence" value="ECO:0007669"/>
    <property type="project" value="InterPro"/>
</dbReference>
<organism evidence="4">
    <name type="scientific">marine sediment metagenome</name>
    <dbReference type="NCBI Taxonomy" id="412755"/>
    <lineage>
        <taxon>unclassified sequences</taxon>
        <taxon>metagenomes</taxon>
        <taxon>ecological metagenomes</taxon>
    </lineage>
</organism>
<dbReference type="Pfam" id="PF01193">
    <property type="entry name" value="RNA_pol_L"/>
    <property type="match status" value="1"/>
</dbReference>
<dbReference type="PANTHER" id="PTHR11800:SF2">
    <property type="entry name" value="DNA-DIRECTED RNA POLYMERASE II SUBUNIT RPB3"/>
    <property type="match status" value="1"/>
</dbReference>
<dbReference type="SMART" id="SM00662">
    <property type="entry name" value="RPOLD"/>
    <property type="match status" value="1"/>
</dbReference>
<dbReference type="InterPro" id="IPR001514">
    <property type="entry name" value="DNA-dir_RNA_pol_30-40kDasu_CS"/>
</dbReference>
<evidence type="ECO:0000259" key="3">
    <source>
        <dbReference type="SMART" id="SM00662"/>
    </source>
</evidence>
<keyword evidence="2" id="KW-0804">Transcription</keyword>
<accession>A0A0F9JLS4</accession>
<name>A0A0F9JLS4_9ZZZZ</name>
<dbReference type="InterPro" id="IPR022842">
    <property type="entry name" value="RNAP_Rpo3/Rpb3/RPAC1"/>
</dbReference>
<dbReference type="HAMAP" id="MF_00320">
    <property type="entry name" value="RNApol_arch_Rpo3"/>
    <property type="match status" value="1"/>
</dbReference>
<gene>
    <name evidence="4" type="ORF">LCGC14_1439020</name>
</gene>
<evidence type="ECO:0000256" key="1">
    <source>
        <dbReference type="ARBA" id="ARBA00022478"/>
    </source>
</evidence>
<dbReference type="AlphaFoldDB" id="A0A0F9JLS4"/>
<dbReference type="InterPro" id="IPR011263">
    <property type="entry name" value="DNA-dir_RNA_pol_RpoA/D/Rpb3"/>
</dbReference>
<evidence type="ECO:0000313" key="4">
    <source>
        <dbReference type="EMBL" id="KKM70608.1"/>
    </source>
</evidence>
<dbReference type="InterPro" id="IPR036603">
    <property type="entry name" value="RBP11-like"/>
</dbReference>
<dbReference type="Gene3D" id="3.30.1360.10">
    <property type="entry name" value="RNA polymerase, RBP11-like subunit"/>
    <property type="match status" value="3"/>
</dbReference>
<dbReference type="GO" id="GO:0006351">
    <property type="term" value="P:DNA-templated transcription"/>
    <property type="evidence" value="ECO:0007669"/>
    <property type="project" value="InterPro"/>
</dbReference>
<protein>
    <recommendedName>
        <fullName evidence="3">DNA-directed RNA polymerase RpoA/D/Rpb3-type domain-containing protein</fullName>
    </recommendedName>
</protein>
<dbReference type="SUPFAM" id="SSF56553">
    <property type="entry name" value="Insert subdomain of RNA polymerase alpha subunit"/>
    <property type="match status" value="1"/>
</dbReference>
<comment type="caution">
    <text evidence="4">The sequence shown here is derived from an EMBL/GenBank/DDBJ whole genome shotgun (WGS) entry which is preliminary data.</text>
</comment>
<dbReference type="SUPFAM" id="SSF55257">
    <property type="entry name" value="RBP11-like subunits of RNA polymerase"/>
    <property type="match status" value="1"/>
</dbReference>
<evidence type="ECO:0000256" key="2">
    <source>
        <dbReference type="ARBA" id="ARBA00023163"/>
    </source>
</evidence>
<feature type="domain" description="DNA-directed RNA polymerase RpoA/D/Rpb3-type" evidence="3">
    <location>
        <begin position="12"/>
        <end position="188"/>
    </location>
</feature>
<keyword evidence="1" id="KW-0240">DNA-directed RNA polymerase</keyword>
<reference evidence="4" key="1">
    <citation type="journal article" date="2015" name="Nature">
        <title>Complex archaea that bridge the gap between prokaryotes and eukaryotes.</title>
        <authorList>
            <person name="Spang A."/>
            <person name="Saw J.H."/>
            <person name="Jorgensen S.L."/>
            <person name="Zaremba-Niedzwiedzka K."/>
            <person name="Martijn J."/>
            <person name="Lind A.E."/>
            <person name="van Eijk R."/>
            <person name="Schleper C."/>
            <person name="Guy L."/>
            <person name="Ettema T.J."/>
        </authorList>
    </citation>
    <scope>NUCLEOTIDE SEQUENCE</scope>
</reference>